<gene>
    <name evidence="2" type="ORF">FYC77_14500</name>
</gene>
<comment type="caution">
    <text evidence="2">The sequence shown here is derived from an EMBL/GenBank/DDBJ whole genome shotgun (WGS) entry which is preliminary data.</text>
</comment>
<keyword evidence="1" id="KW-1133">Transmembrane helix</keyword>
<evidence type="ECO:0000256" key="1">
    <source>
        <dbReference type="SAM" id="Phobius"/>
    </source>
</evidence>
<dbReference type="EMBL" id="VTAW01000020">
    <property type="protein sequence ID" value="TYT61261.1"/>
    <property type="molecule type" value="Genomic_DNA"/>
</dbReference>
<keyword evidence="3" id="KW-1185">Reference proteome</keyword>
<keyword evidence="1" id="KW-0472">Membrane</keyword>
<name>A0A5D5AQE4_9EURY</name>
<dbReference type="Proteomes" id="UP000324104">
    <property type="component" value="Unassembled WGS sequence"/>
</dbReference>
<evidence type="ECO:0000313" key="3">
    <source>
        <dbReference type="Proteomes" id="UP000324104"/>
    </source>
</evidence>
<organism evidence="2 3">
    <name type="scientific">Natrialba swarupiae</name>
    <dbReference type="NCBI Taxonomy" id="2448032"/>
    <lineage>
        <taxon>Archaea</taxon>
        <taxon>Methanobacteriati</taxon>
        <taxon>Methanobacteriota</taxon>
        <taxon>Stenosarchaea group</taxon>
        <taxon>Halobacteria</taxon>
        <taxon>Halobacteriales</taxon>
        <taxon>Natrialbaceae</taxon>
        <taxon>Natrialba</taxon>
    </lineage>
</organism>
<evidence type="ECO:0000313" key="2">
    <source>
        <dbReference type="EMBL" id="TYT61261.1"/>
    </source>
</evidence>
<keyword evidence="1" id="KW-0812">Transmembrane</keyword>
<protein>
    <submittedName>
        <fullName evidence="2">CbaC protein</fullName>
    </submittedName>
</protein>
<sequence length="63" mass="6837">MRTSPAKLLILIAILLVIVVELRTVLAFFDVELTVLQGIAVGIVGIALLLVWAFSPLFSESDQ</sequence>
<proteinExistence type="predicted"/>
<dbReference type="RefSeq" id="WP_149082209.1">
    <property type="nucleotide sequence ID" value="NZ_VTAW01000020.1"/>
</dbReference>
<accession>A0A5D5AQE4</accession>
<feature type="transmembrane region" description="Helical" evidence="1">
    <location>
        <begin position="37"/>
        <end position="58"/>
    </location>
</feature>
<reference evidence="2 3" key="1">
    <citation type="submission" date="2019-08" db="EMBL/GenBank/DDBJ databases">
        <title>Archaea genome.</title>
        <authorList>
            <person name="Kajale S."/>
            <person name="Shouche Y."/>
            <person name="Deshpande N."/>
            <person name="Sharma A."/>
        </authorList>
    </citation>
    <scope>NUCLEOTIDE SEQUENCE [LARGE SCALE GENOMIC DNA]</scope>
    <source>
        <strain evidence="2 3">ESP3B_9</strain>
    </source>
</reference>
<dbReference type="AlphaFoldDB" id="A0A5D5AQE4"/>